<keyword evidence="1" id="KW-0812">Transmembrane</keyword>
<dbReference type="RefSeq" id="WP_207489376.1">
    <property type="nucleotide sequence ID" value="NZ_JADIJS010000003.1"/>
</dbReference>
<protein>
    <submittedName>
        <fullName evidence="2">Uncharacterized protein</fullName>
    </submittedName>
</protein>
<name>A0ABS3K5C3_9HYPH</name>
<accession>A0ABS3K5C3</accession>
<dbReference type="Proteomes" id="UP000718278">
    <property type="component" value="Unassembled WGS sequence"/>
</dbReference>
<reference evidence="2 3" key="1">
    <citation type="submission" date="2020-10" db="EMBL/GenBank/DDBJ databases">
        <title>Genomic characterization of underground lake bacteria from Wind Cave National Park: Insight into the archetypical LuxI/LuxR and identification of LuxR solos.</title>
        <authorList>
            <person name="Wengert P.C."/>
            <person name="Savka M.A."/>
        </authorList>
    </citation>
    <scope>NUCLEOTIDE SEQUENCE [LARGE SCALE GENOMIC DNA]</scope>
    <source>
        <strain evidence="2 3">SD316</strain>
    </source>
</reference>
<organism evidence="2 3">
    <name type="scientific">Brucella pituitosa</name>
    <dbReference type="NCBI Taxonomy" id="571256"/>
    <lineage>
        <taxon>Bacteria</taxon>
        <taxon>Pseudomonadati</taxon>
        <taxon>Pseudomonadota</taxon>
        <taxon>Alphaproteobacteria</taxon>
        <taxon>Hyphomicrobiales</taxon>
        <taxon>Brucellaceae</taxon>
        <taxon>Brucella/Ochrobactrum group</taxon>
        <taxon>Brucella</taxon>
    </lineage>
</organism>
<comment type="caution">
    <text evidence="2">The sequence shown here is derived from an EMBL/GenBank/DDBJ whole genome shotgun (WGS) entry which is preliminary data.</text>
</comment>
<keyword evidence="1" id="KW-0472">Membrane</keyword>
<evidence type="ECO:0000313" key="3">
    <source>
        <dbReference type="Proteomes" id="UP000718278"/>
    </source>
</evidence>
<dbReference type="EMBL" id="JADIJS010000003">
    <property type="protein sequence ID" value="MBO1040986.1"/>
    <property type="molecule type" value="Genomic_DNA"/>
</dbReference>
<evidence type="ECO:0000256" key="1">
    <source>
        <dbReference type="SAM" id="Phobius"/>
    </source>
</evidence>
<sequence length="175" mass="20316">MKIAQTMDPYLPCRSSVIRLTKIEEFALFACRWRFFETKDLSAVLIERPNIDRHAWSKKRNPFFWMLRYVARVVSALVAGILYAAFLCISHLSYFLLCLFRPVVDVSMIGGVIMLPTAFAAFVKPEVAHGMPYWVFLLMAVGFVATSMGYSRFVDWFAPPDTDDPAKRYRRPDWR</sequence>
<feature type="transmembrane region" description="Helical" evidence="1">
    <location>
        <begin position="134"/>
        <end position="153"/>
    </location>
</feature>
<evidence type="ECO:0000313" key="2">
    <source>
        <dbReference type="EMBL" id="MBO1040986.1"/>
    </source>
</evidence>
<feature type="transmembrane region" description="Helical" evidence="1">
    <location>
        <begin position="69"/>
        <end position="97"/>
    </location>
</feature>
<keyword evidence="1" id="KW-1133">Transmembrane helix</keyword>
<proteinExistence type="predicted"/>
<keyword evidence="3" id="KW-1185">Reference proteome</keyword>
<gene>
    <name evidence="2" type="ORF">IPV26_15055</name>
</gene>
<feature type="transmembrane region" description="Helical" evidence="1">
    <location>
        <begin position="103"/>
        <end position="122"/>
    </location>
</feature>